<protein>
    <submittedName>
        <fullName evidence="3">Inorganic diphosphatase</fullName>
    </submittedName>
</protein>
<reference evidence="3" key="2">
    <citation type="submission" date="2019-09" db="UniProtKB">
        <authorList>
            <consortium name="WormBaseParasite"/>
        </authorList>
    </citation>
    <scope>IDENTIFICATION</scope>
</reference>
<gene>
    <name evidence="1" type="ORF">HPBE_LOCUS3060</name>
</gene>
<dbReference type="EMBL" id="UZAH01006201">
    <property type="protein sequence ID" value="VDO30591.1"/>
    <property type="molecule type" value="Genomic_DNA"/>
</dbReference>
<name>A0A183FA67_HELPZ</name>
<dbReference type="Proteomes" id="UP000050761">
    <property type="component" value="Unassembled WGS sequence"/>
</dbReference>
<sequence length="108" mass="12083">MKIPTEKQSFSNPKLANPWEGPYRVIEVSDNSALVTLINVDRDSVRVPFDSLKKLPPGITDEPLDITPYGLALAMNAHRRRCHEYAKAVQNAKGKRFDHSPAFPQGVL</sequence>
<dbReference type="OrthoDB" id="5873175at2759"/>
<accession>A0A183FA67</accession>
<proteinExistence type="predicted"/>
<accession>A0A3P7U7Z5</accession>
<reference evidence="1 2" key="1">
    <citation type="submission" date="2018-11" db="EMBL/GenBank/DDBJ databases">
        <authorList>
            <consortium name="Pathogen Informatics"/>
        </authorList>
    </citation>
    <scope>NUCLEOTIDE SEQUENCE [LARGE SCALE GENOMIC DNA]</scope>
</reference>
<keyword evidence="2" id="KW-1185">Reference proteome</keyword>
<dbReference type="AlphaFoldDB" id="A0A183FA67"/>
<evidence type="ECO:0000313" key="1">
    <source>
        <dbReference type="EMBL" id="VDO30591.1"/>
    </source>
</evidence>
<evidence type="ECO:0000313" key="2">
    <source>
        <dbReference type="Proteomes" id="UP000050761"/>
    </source>
</evidence>
<dbReference type="WBParaSite" id="HPBE_0000305901-mRNA-1">
    <property type="protein sequence ID" value="HPBE_0000305901-mRNA-1"/>
    <property type="gene ID" value="HPBE_0000305901"/>
</dbReference>
<evidence type="ECO:0000313" key="3">
    <source>
        <dbReference type="WBParaSite" id="HPBE_0000305901-mRNA-1"/>
    </source>
</evidence>
<organism evidence="2 3">
    <name type="scientific">Heligmosomoides polygyrus</name>
    <name type="common">Parasitic roundworm</name>
    <dbReference type="NCBI Taxonomy" id="6339"/>
    <lineage>
        <taxon>Eukaryota</taxon>
        <taxon>Metazoa</taxon>
        <taxon>Ecdysozoa</taxon>
        <taxon>Nematoda</taxon>
        <taxon>Chromadorea</taxon>
        <taxon>Rhabditida</taxon>
        <taxon>Rhabditina</taxon>
        <taxon>Rhabditomorpha</taxon>
        <taxon>Strongyloidea</taxon>
        <taxon>Heligmosomidae</taxon>
        <taxon>Heligmosomoides</taxon>
    </lineage>
</organism>